<dbReference type="GO" id="GO:0008235">
    <property type="term" value="F:metalloexopeptidase activity"/>
    <property type="evidence" value="ECO:0007669"/>
    <property type="project" value="InterPro"/>
</dbReference>
<dbReference type="InterPro" id="IPR007484">
    <property type="entry name" value="Peptidase_M28"/>
</dbReference>
<keyword evidence="4" id="KW-1185">Reference proteome</keyword>
<organism evidence="3 4">
    <name type="scientific">Acetobacteroides hydrogenigenes</name>
    <dbReference type="NCBI Taxonomy" id="979970"/>
    <lineage>
        <taxon>Bacteria</taxon>
        <taxon>Pseudomonadati</taxon>
        <taxon>Bacteroidota</taxon>
        <taxon>Bacteroidia</taxon>
        <taxon>Bacteroidales</taxon>
        <taxon>Rikenellaceae</taxon>
        <taxon>Acetobacteroides</taxon>
    </lineage>
</organism>
<proteinExistence type="predicted"/>
<reference evidence="3 4" key="1">
    <citation type="submission" date="2019-03" db="EMBL/GenBank/DDBJ databases">
        <title>Genomic Encyclopedia of Archaeal and Bacterial Type Strains, Phase II (KMG-II): from individual species to whole genera.</title>
        <authorList>
            <person name="Goeker M."/>
        </authorList>
    </citation>
    <scope>NUCLEOTIDE SEQUENCE [LARGE SCALE GENOMIC DNA]</scope>
    <source>
        <strain evidence="3 4">RL-C</strain>
    </source>
</reference>
<dbReference type="SUPFAM" id="SSF53187">
    <property type="entry name" value="Zn-dependent exopeptidases"/>
    <property type="match status" value="1"/>
</dbReference>
<dbReference type="InterPro" id="IPR045175">
    <property type="entry name" value="M28_fam"/>
</dbReference>
<dbReference type="Pfam" id="PF04389">
    <property type="entry name" value="Peptidase_M28"/>
    <property type="match status" value="1"/>
</dbReference>
<dbReference type="OrthoDB" id="9764939at2"/>
<dbReference type="AlphaFoldDB" id="A0A4R2E9Q6"/>
<protein>
    <submittedName>
        <fullName evidence="3">Peptidase M28-like protein</fullName>
    </submittedName>
</protein>
<dbReference type="GO" id="GO:0006508">
    <property type="term" value="P:proteolysis"/>
    <property type="evidence" value="ECO:0007669"/>
    <property type="project" value="InterPro"/>
</dbReference>
<evidence type="ECO:0000256" key="1">
    <source>
        <dbReference type="SAM" id="SignalP"/>
    </source>
</evidence>
<comment type="caution">
    <text evidence="3">The sequence shown here is derived from an EMBL/GenBank/DDBJ whole genome shotgun (WGS) entry which is preliminary data.</text>
</comment>
<dbReference type="PANTHER" id="PTHR12147">
    <property type="entry name" value="METALLOPEPTIDASE M28 FAMILY MEMBER"/>
    <property type="match status" value="1"/>
</dbReference>
<evidence type="ECO:0000313" key="4">
    <source>
        <dbReference type="Proteomes" id="UP000294830"/>
    </source>
</evidence>
<name>A0A4R2E9Q6_9BACT</name>
<feature type="domain" description="Peptidase M28" evidence="2">
    <location>
        <begin position="301"/>
        <end position="498"/>
    </location>
</feature>
<evidence type="ECO:0000313" key="3">
    <source>
        <dbReference type="EMBL" id="TCN65428.1"/>
    </source>
</evidence>
<dbReference type="PANTHER" id="PTHR12147:SF26">
    <property type="entry name" value="PEPTIDASE M28 DOMAIN-CONTAINING PROTEIN"/>
    <property type="match status" value="1"/>
</dbReference>
<feature type="signal peptide" evidence="1">
    <location>
        <begin position="1"/>
        <end position="22"/>
    </location>
</feature>
<accession>A0A4R2E9Q6</accession>
<evidence type="ECO:0000259" key="2">
    <source>
        <dbReference type="Pfam" id="PF04389"/>
    </source>
</evidence>
<feature type="chain" id="PRO_5020255114" evidence="1">
    <location>
        <begin position="23"/>
        <end position="510"/>
    </location>
</feature>
<dbReference type="RefSeq" id="WP_131839805.1">
    <property type="nucleotide sequence ID" value="NZ_SLWB01000011.1"/>
</dbReference>
<keyword evidence="1" id="KW-0732">Signal</keyword>
<gene>
    <name evidence="3" type="ORF">CLV25_111108</name>
</gene>
<sequence>MKKRTTALLALGLLLFGEPLLAQSPAEQRGLDAITVNALKAPLDFLASPLMEGRYSTEKGAVLASDYIASMFGVYGIQPAGDAKSYFQSFNLVRYSHPQNEAMEIAFGGSTFMPTPNVDYYIKSRRVLNSFRIDGDAVYAGYGLYLPEFGLDSYGKVDVRGKVIVLFPYGEEILKTDIFKSKTLTPKQKQDILDNATSEAKRRGAAAVVYITNGSELANTVPYIGKARSVADDILALPNDSTSVAPVAFNLSSVFLRAALGSVGVNADKAPSYVSAKAAPLKVRIKVTGDVSGGELCKVRNVVGVIPGEDTTRCIVVGAHYDHYGLWGSTLFPGADDNASGTVGVLTIAKALKESGIKPKVSIVFGLWTCEEKGLWGSTYYSRNPYIAMDKTQLYINYDMIGRSYPKDTLSREAYFFYYEKQPSIKEITEKTNAEMGNILSLRSRASLGGPGSRSDHGPFSVHGVPFIGWMAAFHDDYHTPNDTPDKIDYRKLQKVAQLGFLNLVRFSTR</sequence>
<dbReference type="Proteomes" id="UP000294830">
    <property type="component" value="Unassembled WGS sequence"/>
</dbReference>
<dbReference type="Gene3D" id="3.40.630.10">
    <property type="entry name" value="Zn peptidases"/>
    <property type="match status" value="1"/>
</dbReference>
<dbReference type="EMBL" id="SLWB01000011">
    <property type="protein sequence ID" value="TCN65428.1"/>
    <property type="molecule type" value="Genomic_DNA"/>
</dbReference>